<evidence type="ECO:0008006" key="3">
    <source>
        <dbReference type="Google" id="ProtNLM"/>
    </source>
</evidence>
<dbReference type="RefSeq" id="WP_348029637.1">
    <property type="nucleotide sequence ID" value="NZ_CP129113.1"/>
</dbReference>
<gene>
    <name evidence="1" type="ORF">QR721_06455</name>
</gene>
<sequence>MEPVSILDGKRHSKVVELQPSVQTRKAAVVDLGKRYAVWTKKQQLDVNTAVTFVNDIDDEDEG</sequence>
<accession>A0ABY9KYN7</accession>
<reference evidence="1" key="1">
    <citation type="submission" date="2023-06" db="EMBL/GenBank/DDBJ databases">
        <title>A Treasure from Seagulls: Isolation and Description of Aciduricobacillus qingdaonensis gen. nov., sp. nov., a Rare Obligately Uric Acid-utilizing Member in the Family Bacillaceae.</title>
        <authorList>
            <person name="Liu W."/>
            <person name="Wang B."/>
        </authorList>
    </citation>
    <scope>NUCLEOTIDE SEQUENCE</scope>
    <source>
        <strain evidence="1">44XB</strain>
    </source>
</reference>
<dbReference type="EMBL" id="CP129113">
    <property type="protein sequence ID" value="WLV25842.1"/>
    <property type="molecule type" value="Genomic_DNA"/>
</dbReference>
<evidence type="ECO:0000313" key="1">
    <source>
        <dbReference type="EMBL" id="WLV25842.1"/>
    </source>
</evidence>
<proteinExistence type="predicted"/>
<evidence type="ECO:0000313" key="2">
    <source>
        <dbReference type="Proteomes" id="UP001180087"/>
    </source>
</evidence>
<name>A0ABY9KYN7_9BACI</name>
<keyword evidence="2" id="KW-1185">Reference proteome</keyword>
<organism evidence="1 2">
    <name type="scientific">Aciduricibacillus chroicocephali</name>
    <dbReference type="NCBI Taxonomy" id="3054939"/>
    <lineage>
        <taxon>Bacteria</taxon>
        <taxon>Bacillati</taxon>
        <taxon>Bacillota</taxon>
        <taxon>Bacilli</taxon>
        <taxon>Bacillales</taxon>
        <taxon>Bacillaceae</taxon>
        <taxon>Aciduricibacillus</taxon>
    </lineage>
</organism>
<protein>
    <recommendedName>
        <fullName evidence="3">Transposase</fullName>
    </recommendedName>
</protein>
<dbReference type="Proteomes" id="UP001180087">
    <property type="component" value="Chromosome"/>
</dbReference>